<dbReference type="SMART" id="SM00271">
    <property type="entry name" value="DnaJ"/>
    <property type="match status" value="1"/>
</dbReference>
<evidence type="ECO:0000313" key="4">
    <source>
        <dbReference type="Proteomes" id="UP001610432"/>
    </source>
</evidence>
<dbReference type="PANTHER" id="PTHR44873">
    <property type="entry name" value="DNAJ HOMOLOG SUBFAMILY C MEMBER 30, MITOCHONDRIAL"/>
    <property type="match status" value="1"/>
</dbReference>
<feature type="compositionally biased region" description="Polar residues" evidence="1">
    <location>
        <begin position="56"/>
        <end position="65"/>
    </location>
</feature>
<dbReference type="PROSITE" id="PS50076">
    <property type="entry name" value="DNAJ_2"/>
    <property type="match status" value="1"/>
</dbReference>
<dbReference type="SUPFAM" id="SSF46565">
    <property type="entry name" value="Chaperone J-domain"/>
    <property type="match status" value="1"/>
</dbReference>
<reference evidence="3 4" key="1">
    <citation type="submission" date="2024-07" db="EMBL/GenBank/DDBJ databases">
        <title>Section-level genome sequencing and comparative genomics of Aspergillus sections Usti and Cavernicolus.</title>
        <authorList>
            <consortium name="Lawrence Berkeley National Laboratory"/>
            <person name="Nybo J.L."/>
            <person name="Vesth T.C."/>
            <person name="Theobald S."/>
            <person name="Frisvad J.C."/>
            <person name="Larsen T.O."/>
            <person name="Kjaerboelling I."/>
            <person name="Rothschild-Mancinelli K."/>
            <person name="Lyhne E.K."/>
            <person name="Kogle M.E."/>
            <person name="Barry K."/>
            <person name="Clum A."/>
            <person name="Na H."/>
            <person name="Ledsgaard L."/>
            <person name="Lin J."/>
            <person name="Lipzen A."/>
            <person name="Kuo A."/>
            <person name="Riley R."/>
            <person name="Mondo S."/>
            <person name="Labutti K."/>
            <person name="Haridas S."/>
            <person name="Pangalinan J."/>
            <person name="Salamov A.A."/>
            <person name="Simmons B.A."/>
            <person name="Magnuson J.K."/>
            <person name="Chen J."/>
            <person name="Drula E."/>
            <person name="Henrissat B."/>
            <person name="Wiebenga A."/>
            <person name="Lubbers R.J."/>
            <person name="Gomes A.C."/>
            <person name="Macurrencykelacurrency M.R."/>
            <person name="Stajich J."/>
            <person name="Grigoriev I.V."/>
            <person name="Mortensen U.H."/>
            <person name="De Vries R.P."/>
            <person name="Baker S.E."/>
            <person name="Andersen M.R."/>
        </authorList>
    </citation>
    <scope>NUCLEOTIDE SEQUENCE [LARGE SCALE GENOMIC DNA]</scope>
    <source>
        <strain evidence="3 4">CBS 449.75</strain>
    </source>
</reference>
<feature type="compositionally biased region" description="Low complexity" evidence="1">
    <location>
        <begin position="139"/>
        <end position="150"/>
    </location>
</feature>
<dbReference type="InterPro" id="IPR053025">
    <property type="entry name" value="Mito_ATP_Synthase-Asso"/>
</dbReference>
<feature type="region of interest" description="Disordered" evidence="1">
    <location>
        <begin position="247"/>
        <end position="277"/>
    </location>
</feature>
<dbReference type="InterPro" id="IPR018253">
    <property type="entry name" value="DnaJ_domain_CS"/>
</dbReference>
<dbReference type="InterPro" id="IPR036869">
    <property type="entry name" value="J_dom_sf"/>
</dbReference>
<dbReference type="Pfam" id="PF00226">
    <property type="entry name" value="DnaJ"/>
    <property type="match status" value="1"/>
</dbReference>
<name>A0ABR4LTM4_9EURO</name>
<dbReference type="CDD" id="cd06257">
    <property type="entry name" value="DnaJ"/>
    <property type="match status" value="1"/>
</dbReference>
<gene>
    <name evidence="3" type="ORF">BJX67DRAFT_351508</name>
</gene>
<evidence type="ECO:0000256" key="1">
    <source>
        <dbReference type="SAM" id="MobiDB-lite"/>
    </source>
</evidence>
<feature type="compositionally biased region" description="Polar residues" evidence="1">
    <location>
        <begin position="151"/>
        <end position="161"/>
    </location>
</feature>
<feature type="region of interest" description="Disordered" evidence="1">
    <location>
        <begin position="127"/>
        <end position="234"/>
    </location>
</feature>
<feature type="region of interest" description="Disordered" evidence="1">
    <location>
        <begin position="29"/>
        <end position="65"/>
    </location>
</feature>
<sequence length="330" mass="35544">MPFLRNLRTSISQSLLDGPHCPHVLPDLPHHAHTTSSAPRCNRDRHGYNHTRKAPVSTTAPRQLASSREPTYYEILDVPVTATPSEIKKKFYSLSLRHHPDRNPNDPTASSRFAKISSAYQVLSNAAKRSTYDRDNGIHSFTSASTHSSANPGQNPMGSHSSHGHYHKAGGGASYFGSRPASGLSKRRGPFRGPPPSFYAHGGYGNRKAPAGGPGARGSPSSRSGAAGGASHEEDPTSFIYRNQVGHFNAPGHYRTQTAEDARRRERRSRGSNADINDQYIGSRGDFILRFVTVSGILVGAAALSGFGRFPSGAVDGLDKITKHSKARDG</sequence>
<dbReference type="Proteomes" id="UP001610432">
    <property type="component" value="Unassembled WGS sequence"/>
</dbReference>
<dbReference type="RefSeq" id="XP_070886869.1">
    <property type="nucleotide sequence ID" value="XM_071028916.1"/>
</dbReference>
<dbReference type="InterPro" id="IPR001623">
    <property type="entry name" value="DnaJ_domain"/>
</dbReference>
<dbReference type="EMBL" id="JBFXLQ010000016">
    <property type="protein sequence ID" value="KAL2867890.1"/>
    <property type="molecule type" value="Genomic_DNA"/>
</dbReference>
<proteinExistence type="predicted"/>
<feature type="domain" description="J" evidence="2">
    <location>
        <begin position="71"/>
        <end position="136"/>
    </location>
</feature>
<dbReference type="PRINTS" id="PR00625">
    <property type="entry name" value="JDOMAIN"/>
</dbReference>
<protein>
    <submittedName>
        <fullName evidence="3">DnaJ domain-containing protein</fullName>
    </submittedName>
</protein>
<comment type="caution">
    <text evidence="3">The sequence shown here is derived from an EMBL/GenBank/DDBJ whole genome shotgun (WGS) entry which is preliminary data.</text>
</comment>
<accession>A0ABR4LTM4</accession>
<keyword evidence="4" id="KW-1185">Reference proteome</keyword>
<dbReference type="Gene3D" id="1.10.287.110">
    <property type="entry name" value="DnaJ domain"/>
    <property type="match status" value="1"/>
</dbReference>
<dbReference type="PROSITE" id="PS00636">
    <property type="entry name" value="DNAJ_1"/>
    <property type="match status" value="1"/>
</dbReference>
<dbReference type="GeneID" id="98143988"/>
<evidence type="ECO:0000313" key="3">
    <source>
        <dbReference type="EMBL" id="KAL2867890.1"/>
    </source>
</evidence>
<evidence type="ECO:0000259" key="2">
    <source>
        <dbReference type="PROSITE" id="PS50076"/>
    </source>
</evidence>
<organism evidence="3 4">
    <name type="scientific">Aspergillus lucknowensis</name>
    <dbReference type="NCBI Taxonomy" id="176173"/>
    <lineage>
        <taxon>Eukaryota</taxon>
        <taxon>Fungi</taxon>
        <taxon>Dikarya</taxon>
        <taxon>Ascomycota</taxon>
        <taxon>Pezizomycotina</taxon>
        <taxon>Eurotiomycetes</taxon>
        <taxon>Eurotiomycetidae</taxon>
        <taxon>Eurotiales</taxon>
        <taxon>Aspergillaceae</taxon>
        <taxon>Aspergillus</taxon>
        <taxon>Aspergillus subgen. Nidulantes</taxon>
    </lineage>
</organism>
<dbReference type="PANTHER" id="PTHR44873:SF1">
    <property type="entry name" value="DNAJ HOMOLOG SUBFAMILY C MEMBER 30, MITOCHONDRIAL"/>
    <property type="match status" value="1"/>
</dbReference>